<dbReference type="InterPro" id="IPR050909">
    <property type="entry name" value="Bact_Autotransporter_VF"/>
</dbReference>
<sequence length="1195" mass="115964">MRTTFSPLRMSAMAVAAILMTWNIPSMAAAPAANALPTGGKVTYGAATITQNGNALNINQSSGSAIASFGTFSIGANAVVNINQPGAASSFLVRVTGSDPSQIYGLLKSNGAVALINQNGILVGPSGVVDVSRFIASTLNISDSNFLAGRLTFNTGDVAGRVENQGVIKTASGGSVYLVGADVKNSGVISSPNGEVLLAAGQTVQLVDTGTPGVTVNVTGANGNVTNLGNIAAAAGSIGVAAGLINNSGTINASSVVNQGGRIFLRASQNLTTTSSSSITADGVTQGGNVALYSDKVAYLDGDISATGHAGQGGYVETSGKQSLDVVKLPTVGTGGEWYIDPYSLDVVAGSTSNASTSENVITSTGSGSTISASTVSNVLNSGTNVVLATGADGGSTGGDITVSAAINKTGGSAASLTLKADGNININADITSTSGALALNLNTNANGIESGTHAATVSNATVGLNGGALTVSDGDASGNGTMVLASGGLLDLSHGGSLSAGNLTLQSGGTLNANASANLNVGGTLTNGGTLSLSNSGMTAGSFLNTGTATFANVTGSVSNVSNQGTLSMTSGSALSGETLTNTGQLALANATLSFGTFTNDTGGNLSGNGTISVASGTGVLLNNGTIAPGGDGAIGSLSINGGYSQSSTGTLLIDVASASSYDTLIYSAPSLTLGGTLQTNLLGGYVPTLGTSFAAISGPVSGTAPGVFRHVLGNVIDGSGGLQMIKPVYNASGPGLSLAMAGSETLTYSGSSESLWGNTYFWSTGYFPTAIDNVIVAAGGRLSHGYYDGVDTVNSITFNTGSSLYLSGGTLNVTNINGSGSVAAGGGVLGYTGVVNLAALSLTDGGSIVGTGSGSQLNVANSFAQNGGTISTNGDMSATQSSGDLVVGDITARNLTLNAASGAISQQFSPLHVTQQLSTSSANGTTLTLAGNKIAGISASNATTGDIAIVNQLNTTDANAVSVNHISNAGGNVSLSNTGAMIVGAAGVNASGGIALSVANTSASTDNLTLNGVLTSAAGNINSSAGNNISVNANVATSAPGLVTFTAVNGAVTYAAGVSITDAHGTVVPVATVAPPVVTPPVVTPVTPAIPTTPTTPTPPATPDSSQAVASAVTQAVTPVSNAVVQTVTSTPATTTTATSSTTSTTTSTSSSTETMTVGGEPDTFGGSDTSANSSQSTQTSSSKSTTTKLYCS</sequence>
<dbReference type="PANTHER" id="PTHR12338">
    <property type="entry name" value="AUTOTRANSPORTER"/>
    <property type="match status" value="1"/>
</dbReference>
<evidence type="ECO:0000313" key="5">
    <source>
        <dbReference type="Proteomes" id="UP000283709"/>
    </source>
</evidence>
<dbReference type="InterPro" id="IPR011050">
    <property type="entry name" value="Pectin_lyase_fold/virulence"/>
</dbReference>
<dbReference type="InterPro" id="IPR012334">
    <property type="entry name" value="Pectin_lyas_fold"/>
</dbReference>
<dbReference type="RefSeq" id="WP_183081260.1">
    <property type="nucleotide sequence ID" value="NZ_MCAS01000002.1"/>
</dbReference>
<reference evidence="4 5" key="1">
    <citation type="submission" date="2016-07" db="EMBL/GenBank/DDBJ databases">
        <title>Genome analysis of Burkholderia fungorum ES3-20.</title>
        <authorList>
            <person name="Xu D."/>
            <person name="Yao R."/>
            <person name="Zheng S."/>
        </authorList>
    </citation>
    <scope>NUCLEOTIDE SEQUENCE [LARGE SCALE GENOMIC DNA]</scope>
    <source>
        <strain evidence="4 5">ES3-20</strain>
    </source>
</reference>
<protein>
    <recommendedName>
        <fullName evidence="3">Filamentous haemagglutinin FhaB/tRNA nuclease CdiA-like TPS domain-containing protein</fullName>
    </recommendedName>
</protein>
<dbReference type="InterPro" id="IPR008638">
    <property type="entry name" value="FhaB/CdiA-like_TPS"/>
</dbReference>
<evidence type="ECO:0000256" key="1">
    <source>
        <dbReference type="SAM" id="MobiDB-lite"/>
    </source>
</evidence>
<accession>A0A3R7EAI0</accession>
<dbReference type="Proteomes" id="UP000283709">
    <property type="component" value="Unassembled WGS sequence"/>
</dbReference>
<dbReference type="EMBL" id="MCAS01000002">
    <property type="protein sequence ID" value="RKF50106.1"/>
    <property type="molecule type" value="Genomic_DNA"/>
</dbReference>
<gene>
    <name evidence="4" type="ORF">BCY88_15200</name>
</gene>
<organism evidence="4 5">
    <name type="scientific">Paraburkholderia fungorum</name>
    <dbReference type="NCBI Taxonomy" id="134537"/>
    <lineage>
        <taxon>Bacteria</taxon>
        <taxon>Pseudomonadati</taxon>
        <taxon>Pseudomonadota</taxon>
        <taxon>Betaproteobacteria</taxon>
        <taxon>Burkholderiales</taxon>
        <taxon>Burkholderiaceae</taxon>
        <taxon>Paraburkholderia</taxon>
    </lineage>
</organism>
<dbReference type="AlphaFoldDB" id="A0A3R7EAI0"/>
<dbReference type="NCBIfam" id="TIGR01901">
    <property type="entry name" value="adhes_NPXG"/>
    <property type="match status" value="1"/>
</dbReference>
<name>A0A3R7EAI0_9BURK</name>
<feature type="chain" id="PRO_5018678058" description="Filamentous haemagglutinin FhaB/tRNA nuclease CdiA-like TPS domain-containing protein" evidence="2">
    <location>
        <begin position="29"/>
        <end position="1195"/>
    </location>
</feature>
<feature type="region of interest" description="Disordered" evidence="1">
    <location>
        <begin position="1090"/>
        <end position="1112"/>
    </location>
</feature>
<feature type="signal peptide" evidence="2">
    <location>
        <begin position="1"/>
        <end position="28"/>
    </location>
</feature>
<feature type="region of interest" description="Disordered" evidence="1">
    <location>
        <begin position="1131"/>
        <end position="1195"/>
    </location>
</feature>
<feature type="compositionally biased region" description="Low complexity" evidence="1">
    <location>
        <begin position="1131"/>
        <end position="1159"/>
    </location>
</feature>
<dbReference type="SUPFAM" id="SSF51126">
    <property type="entry name" value="Pectin lyase-like"/>
    <property type="match status" value="1"/>
</dbReference>
<dbReference type="SMART" id="SM00912">
    <property type="entry name" value="Haemagg_act"/>
    <property type="match status" value="1"/>
</dbReference>
<keyword evidence="2" id="KW-0732">Signal</keyword>
<feature type="domain" description="Filamentous haemagglutinin FhaB/tRNA nuclease CdiA-like TPS" evidence="3">
    <location>
        <begin position="33"/>
        <end position="145"/>
    </location>
</feature>
<dbReference type="Gene3D" id="2.160.20.10">
    <property type="entry name" value="Single-stranded right-handed beta-helix, Pectin lyase-like"/>
    <property type="match status" value="1"/>
</dbReference>
<evidence type="ECO:0000256" key="2">
    <source>
        <dbReference type="SAM" id="SignalP"/>
    </source>
</evidence>
<dbReference type="PANTHER" id="PTHR12338:SF5">
    <property type="entry name" value="ANTIGEN 43-RELATED"/>
    <property type="match status" value="1"/>
</dbReference>
<evidence type="ECO:0000259" key="3">
    <source>
        <dbReference type="SMART" id="SM00912"/>
    </source>
</evidence>
<comment type="caution">
    <text evidence="4">The sequence shown here is derived from an EMBL/GenBank/DDBJ whole genome shotgun (WGS) entry which is preliminary data.</text>
</comment>
<proteinExistence type="predicted"/>
<evidence type="ECO:0000313" key="4">
    <source>
        <dbReference type="EMBL" id="RKF50106.1"/>
    </source>
</evidence>
<feature type="compositionally biased region" description="Low complexity" evidence="1">
    <location>
        <begin position="1170"/>
        <end position="1195"/>
    </location>
</feature>
<dbReference type="Pfam" id="PF05860">
    <property type="entry name" value="TPS"/>
    <property type="match status" value="1"/>
</dbReference>